<keyword evidence="2" id="KW-1185">Reference proteome</keyword>
<gene>
    <name evidence="1" type="ORF">M011DRAFT_456415</name>
</gene>
<reference evidence="1" key="1">
    <citation type="journal article" date="2020" name="Stud. Mycol.">
        <title>101 Dothideomycetes genomes: a test case for predicting lifestyles and emergence of pathogens.</title>
        <authorList>
            <person name="Haridas S."/>
            <person name="Albert R."/>
            <person name="Binder M."/>
            <person name="Bloem J."/>
            <person name="Labutti K."/>
            <person name="Salamov A."/>
            <person name="Andreopoulos B."/>
            <person name="Baker S."/>
            <person name="Barry K."/>
            <person name="Bills G."/>
            <person name="Bluhm B."/>
            <person name="Cannon C."/>
            <person name="Castanera R."/>
            <person name="Culley D."/>
            <person name="Daum C."/>
            <person name="Ezra D."/>
            <person name="Gonzalez J."/>
            <person name="Henrissat B."/>
            <person name="Kuo A."/>
            <person name="Liang C."/>
            <person name="Lipzen A."/>
            <person name="Lutzoni F."/>
            <person name="Magnuson J."/>
            <person name="Mondo S."/>
            <person name="Nolan M."/>
            <person name="Ohm R."/>
            <person name="Pangilinan J."/>
            <person name="Park H.-J."/>
            <person name="Ramirez L."/>
            <person name="Alfaro M."/>
            <person name="Sun H."/>
            <person name="Tritt A."/>
            <person name="Yoshinaga Y."/>
            <person name="Zwiers L.-H."/>
            <person name="Turgeon B."/>
            <person name="Goodwin S."/>
            <person name="Spatafora J."/>
            <person name="Crous P."/>
            <person name="Grigoriev I."/>
        </authorList>
    </citation>
    <scope>NUCLEOTIDE SEQUENCE</scope>
    <source>
        <strain evidence="1">CBS 119925</strain>
    </source>
</reference>
<evidence type="ECO:0000313" key="1">
    <source>
        <dbReference type="EMBL" id="KAF2749624.1"/>
    </source>
</evidence>
<dbReference type="AlphaFoldDB" id="A0A6A6VIU2"/>
<name>A0A6A6VIU2_9PLEO</name>
<protein>
    <submittedName>
        <fullName evidence="1">Uncharacterized protein</fullName>
    </submittedName>
</protein>
<accession>A0A6A6VIU2</accession>
<evidence type="ECO:0000313" key="2">
    <source>
        <dbReference type="Proteomes" id="UP000799440"/>
    </source>
</evidence>
<dbReference type="EMBL" id="MU006565">
    <property type="protein sequence ID" value="KAF2749624.1"/>
    <property type="molecule type" value="Genomic_DNA"/>
</dbReference>
<proteinExistence type="predicted"/>
<dbReference type="Proteomes" id="UP000799440">
    <property type="component" value="Unassembled WGS sequence"/>
</dbReference>
<sequence length="258" mass="29077">MSHPAPSSLKEQWRGKPVWERAIGGFTYPLTVPAPQPPMKFYPATVPIPTVPGYESVKIEFPNPVKLFEIKKPKATKDEAKKNKTQKPEALPLKGKAHFPHETGPKLTFRILPVRVKVEASQRDLLLRFTGTRSEDGGYEVEIRLDPSIYCAQIAGMRGDELVYIIFPDVEDLFTIPTGSRVVGWAQFNPQARKTLDGLPKRGVTASLPKLQVCVTHQRRRERDLHLYFTGELSQATLKPFWMEYDVHVVLLPGPKGA</sequence>
<organism evidence="1 2">
    <name type="scientific">Sporormia fimetaria CBS 119925</name>
    <dbReference type="NCBI Taxonomy" id="1340428"/>
    <lineage>
        <taxon>Eukaryota</taxon>
        <taxon>Fungi</taxon>
        <taxon>Dikarya</taxon>
        <taxon>Ascomycota</taxon>
        <taxon>Pezizomycotina</taxon>
        <taxon>Dothideomycetes</taxon>
        <taxon>Pleosporomycetidae</taxon>
        <taxon>Pleosporales</taxon>
        <taxon>Sporormiaceae</taxon>
        <taxon>Sporormia</taxon>
    </lineage>
</organism>